<feature type="transmembrane region" description="Helical" evidence="2">
    <location>
        <begin position="627"/>
        <end position="645"/>
    </location>
</feature>
<evidence type="ECO:0000256" key="1">
    <source>
        <dbReference type="SAM" id="MobiDB-lite"/>
    </source>
</evidence>
<dbReference type="Proteomes" id="UP000030108">
    <property type="component" value="Unassembled WGS sequence"/>
</dbReference>
<dbReference type="AlphaFoldDB" id="X8J6A7"/>
<keyword evidence="2" id="KW-0472">Membrane</keyword>
<proteinExistence type="predicted"/>
<accession>X8J6A7</accession>
<protein>
    <submittedName>
        <fullName evidence="3">Transmembrane protein, putative</fullName>
    </submittedName>
</protein>
<reference evidence="4" key="1">
    <citation type="journal article" date="2014" name="Genome Announc.">
        <title>Draft genome sequence of the plant-pathogenic soil fungus Rhizoctonia solani anastomosis group 3 strain Rhs1AP.</title>
        <authorList>
            <person name="Cubeta M.A."/>
            <person name="Thomas E."/>
            <person name="Dean R.A."/>
            <person name="Jabaji S."/>
            <person name="Neate S.M."/>
            <person name="Tavantzis S."/>
            <person name="Toda T."/>
            <person name="Vilgalys R."/>
            <person name="Bharathan N."/>
            <person name="Fedorova-Abrams N."/>
            <person name="Pakala S.B."/>
            <person name="Pakala S.M."/>
            <person name="Zafar N."/>
            <person name="Joardar V."/>
            <person name="Losada L."/>
            <person name="Nierman W.C."/>
        </authorList>
    </citation>
    <scope>NUCLEOTIDE SEQUENCE [LARGE SCALE GENOMIC DNA]</scope>
    <source>
        <strain evidence="4">AG-3</strain>
    </source>
</reference>
<feature type="transmembrane region" description="Helical" evidence="2">
    <location>
        <begin position="128"/>
        <end position="150"/>
    </location>
</feature>
<sequence length="1079" mass="120756">MHETSTRVERLESDIPRLRNILTHYKQAARVSIVPWDLQYTTLPGLLSILNMHSTTRPPFIRLMGSVILSFLILFPNTVGAKYKDAQEDSTGLAPNASSLYGLVNINQYHTYLQSTEHSDYVFKQDSYIVWGGCFMCGILCTAFIIWFTLGCSQRQLSDDGIIRRPVGRTLAIATGCEPKHPDDPKVAEVSPLSASGSISAIQGRGKQFASQGPNSSPPSTPTVWDMKEPYPTSDGRRLWMSPLAIEDWTERSPVNQEQVSLYGNSRLFRPGLIVWFILVVAVNGQLQDPEHDLEFWKKMLNDPALKSEAIYFISLVGEGATREHIQEGITQLFHDSEALGVSDRVKLFVYLTGEGNDQNSMCLLNGEGLSKREINRWMWELRATWGYTRSITLVLDICRRNGHEQEPSSYCGIELISSCSAGQKAQAIRFESDQDMPYSCFFLALVVASLDSSTSTNASFETNIGWRLSQLVGLIKSKQASEKNNEGPGLQEPDWSKDLSTFLELAKMLSRTKLAREARDFVIRYFPAESILMHNANLRLKTTHHLQAIGTFELVISIWSAVLSFFVYTLVSAAKYNQHSSGHQTSKFAPYGNGQSNFYGPVNVHNYYYHFEWVERPSYFPEKPDVIVWIGCLFAISCAAFVLGRELKHDRESEQPSAKPDNVCACRQAGRTPAIASGRLIMNSTDPDHSSEQGVSPPNTPNTASNVHGRRGRQFPSQGFSLSPTPPPNQPLSSSVVRARHYPVQAPPALWSLANASDLFSKNLILPGRLKRVKIKAKDRFIPYSNARRRHRGLTPGTVETHHVERKQSLENTLFGNPHLFQQDTVVWFILIVAVDYPGRDLQDPEHDLEFWRKMLNDPALDSETIYLIELAGKDATPKNIRESLAQLYCDSEALVTVGRPNLFVYLTGEGEGDADQNRMHLLDGEFLSEQDIDRWLWELRTSCGFMRPITLVLDICRINKDVPSAKMRHGVGLIYSSSSGEKAHALQFKSEQDTPYSSFMLAFVLASSVSLTATTAEFVEAIEQRLGQLTGLIKLAASTKCDEDPGPQHPDWSQAGVRGPIDFPWARKNALEDCGSA</sequence>
<gene>
    <name evidence="3" type="ORF">RSOL_207770</name>
</gene>
<evidence type="ECO:0000313" key="4">
    <source>
        <dbReference type="Proteomes" id="UP000030108"/>
    </source>
</evidence>
<organism evidence="3 4">
    <name type="scientific">Rhizoctonia solani AG-3 Rhs1AP</name>
    <dbReference type="NCBI Taxonomy" id="1086054"/>
    <lineage>
        <taxon>Eukaryota</taxon>
        <taxon>Fungi</taxon>
        <taxon>Dikarya</taxon>
        <taxon>Basidiomycota</taxon>
        <taxon>Agaricomycotina</taxon>
        <taxon>Agaricomycetes</taxon>
        <taxon>Cantharellales</taxon>
        <taxon>Ceratobasidiaceae</taxon>
        <taxon>Rhizoctonia</taxon>
    </lineage>
</organism>
<name>X8J6A7_9AGAM</name>
<keyword evidence="2 3" id="KW-0812">Transmembrane</keyword>
<keyword evidence="2" id="KW-1133">Transmembrane helix</keyword>
<feature type="region of interest" description="Disordered" evidence="1">
    <location>
        <begin position="677"/>
        <end position="735"/>
    </location>
</feature>
<feature type="transmembrane region" description="Helical" evidence="2">
    <location>
        <begin position="60"/>
        <end position="79"/>
    </location>
</feature>
<dbReference type="OrthoDB" id="3230178at2759"/>
<dbReference type="EMBL" id="JATN01000322">
    <property type="protein sequence ID" value="EUC57064.1"/>
    <property type="molecule type" value="Genomic_DNA"/>
</dbReference>
<feature type="compositionally biased region" description="Polar residues" evidence="1">
    <location>
        <begin position="693"/>
        <end position="707"/>
    </location>
</feature>
<comment type="caution">
    <text evidence="3">The sequence shown here is derived from an EMBL/GenBank/DDBJ whole genome shotgun (WGS) entry which is preliminary data.</text>
</comment>
<evidence type="ECO:0000313" key="3">
    <source>
        <dbReference type="EMBL" id="EUC57064.1"/>
    </source>
</evidence>
<evidence type="ECO:0000256" key="2">
    <source>
        <dbReference type="SAM" id="Phobius"/>
    </source>
</evidence>
<feature type="transmembrane region" description="Helical" evidence="2">
    <location>
        <begin position="549"/>
        <end position="572"/>
    </location>
</feature>